<evidence type="ECO:0000313" key="6">
    <source>
        <dbReference type="Proteomes" id="UP000664096"/>
    </source>
</evidence>
<evidence type="ECO:0000313" key="5">
    <source>
        <dbReference type="EMBL" id="MBN9672739.1"/>
    </source>
</evidence>
<dbReference type="Proteomes" id="UP000664096">
    <property type="component" value="Unassembled WGS sequence"/>
</dbReference>
<feature type="domain" description="FAD/NAD(P)-binding" evidence="4">
    <location>
        <begin position="181"/>
        <end position="283"/>
    </location>
</feature>
<dbReference type="GO" id="GO:0016491">
    <property type="term" value="F:oxidoreductase activity"/>
    <property type="evidence" value="ECO:0007669"/>
    <property type="project" value="UniProtKB-KW"/>
</dbReference>
<keyword evidence="3" id="KW-0560">Oxidoreductase</keyword>
<evidence type="ECO:0000259" key="4">
    <source>
        <dbReference type="Pfam" id="PF07992"/>
    </source>
</evidence>
<proteinExistence type="predicted"/>
<protein>
    <recommendedName>
        <fullName evidence="1">Thioredoxin reductase</fullName>
    </recommendedName>
</protein>
<dbReference type="EMBL" id="JAEKJZ010000005">
    <property type="protein sequence ID" value="MBN9672739.1"/>
    <property type="molecule type" value="Genomic_DNA"/>
</dbReference>
<accession>A0A939EGV4</accession>
<dbReference type="InterPro" id="IPR036188">
    <property type="entry name" value="FAD/NAD-bd_sf"/>
</dbReference>
<dbReference type="AlphaFoldDB" id="A0A939EGV4"/>
<feature type="domain" description="FAD/NAD(P)-binding" evidence="4">
    <location>
        <begin position="3"/>
        <end position="143"/>
    </location>
</feature>
<dbReference type="Gene3D" id="3.50.50.60">
    <property type="entry name" value="FAD/NAD(P)-binding domain"/>
    <property type="match status" value="2"/>
</dbReference>
<dbReference type="PRINTS" id="PR00368">
    <property type="entry name" value="FADPNR"/>
</dbReference>
<dbReference type="InterPro" id="IPR023753">
    <property type="entry name" value="FAD/NAD-binding_dom"/>
</dbReference>
<evidence type="ECO:0000256" key="2">
    <source>
        <dbReference type="ARBA" id="ARBA00022630"/>
    </source>
</evidence>
<evidence type="ECO:0000256" key="1">
    <source>
        <dbReference type="ARBA" id="ARBA00018719"/>
    </source>
</evidence>
<comment type="caution">
    <text evidence="5">The sequence shown here is derived from an EMBL/GenBank/DDBJ whole genome shotgun (WGS) entry which is preliminary data.</text>
</comment>
<dbReference type="PRINTS" id="PR00469">
    <property type="entry name" value="PNDRDTASEII"/>
</dbReference>
<keyword evidence="2" id="KW-0285">Flavoprotein</keyword>
<sequence length="305" mass="32257">MDYDVIIIGGSFAGLSAAMQLARARRRVLIVDTGTPRNRFSASSHGFPGQDGRQPAAILATLRSELAAYPTVDFREEQSEAAVREGARFRISLAGSTEKTGRRIILAYGVRDSLPDLPGLSERWGVSVLHCPYCHGYELNNQPIGVLARDGIAQHQAMLLPDWGPTTLFTQRSFNPDPKQAENLAARGVKIENVPVAKLLGPGPSLEAVQLVDGRRIPLNALFLAPQTSPSCDLAEQLNCATKPGPTGLYLDVDETQATSIPGVFAAGDVASPMPNATLAAAAGVIAGGAAHRSLIFDPDLTLGA</sequence>
<organism evidence="5 6">
    <name type="scientific">Roseibium aggregatum</name>
    <dbReference type="NCBI Taxonomy" id="187304"/>
    <lineage>
        <taxon>Bacteria</taxon>
        <taxon>Pseudomonadati</taxon>
        <taxon>Pseudomonadota</taxon>
        <taxon>Alphaproteobacteria</taxon>
        <taxon>Hyphomicrobiales</taxon>
        <taxon>Stappiaceae</taxon>
        <taxon>Roseibium</taxon>
    </lineage>
</organism>
<dbReference type="SUPFAM" id="SSF51905">
    <property type="entry name" value="FAD/NAD(P)-binding domain"/>
    <property type="match status" value="1"/>
</dbReference>
<dbReference type="InterPro" id="IPR050097">
    <property type="entry name" value="Ferredoxin-NADP_redctase_2"/>
</dbReference>
<gene>
    <name evidence="5" type="ORF">JF539_20455</name>
</gene>
<evidence type="ECO:0000256" key="3">
    <source>
        <dbReference type="ARBA" id="ARBA00023002"/>
    </source>
</evidence>
<dbReference type="Pfam" id="PF07992">
    <property type="entry name" value="Pyr_redox_2"/>
    <property type="match status" value="2"/>
</dbReference>
<name>A0A939EGV4_9HYPH</name>
<dbReference type="RefSeq" id="WP_207142597.1">
    <property type="nucleotide sequence ID" value="NZ_JAEKJZ010000005.1"/>
</dbReference>
<dbReference type="PANTHER" id="PTHR48105">
    <property type="entry name" value="THIOREDOXIN REDUCTASE 1-RELATED-RELATED"/>
    <property type="match status" value="1"/>
</dbReference>
<reference evidence="5" key="1">
    <citation type="submission" date="2020-12" db="EMBL/GenBank/DDBJ databases">
        <title>Oil enriched cultivation method for isolating marine PHA-producing bacteria.</title>
        <authorList>
            <person name="Zheng W."/>
            <person name="Yu S."/>
            <person name="Huang Y."/>
        </authorList>
    </citation>
    <scope>NUCLEOTIDE SEQUENCE</scope>
    <source>
        <strain evidence="5">SY-2-12</strain>
    </source>
</reference>